<accession>A0A643F4Z1</accession>
<reference evidence="1" key="1">
    <citation type="submission" date="2019-09" db="EMBL/GenBank/DDBJ databases">
        <title>Draft genome sequences of 48 bacterial type strains from the CCUG.</title>
        <authorList>
            <person name="Tunovic T."/>
            <person name="Pineiro-Iglesias B."/>
            <person name="Unosson C."/>
            <person name="Inganas E."/>
            <person name="Ohlen M."/>
            <person name="Cardew S."/>
            <person name="Jensie-Markopoulos S."/>
            <person name="Salva-Serra F."/>
            <person name="Jaen-Luchoro D."/>
            <person name="Karlsson R."/>
            <person name="Svensson-Stadler L."/>
            <person name="Chun J."/>
            <person name="Moore E."/>
        </authorList>
    </citation>
    <scope>NUCLEOTIDE SEQUENCE</scope>
    <source>
        <strain evidence="1">CCUG 50899</strain>
    </source>
</reference>
<evidence type="ECO:0000313" key="1">
    <source>
        <dbReference type="EMBL" id="KAB0573407.1"/>
    </source>
</evidence>
<dbReference type="EMBL" id="VZPE01000001">
    <property type="protein sequence ID" value="KAB0573407.1"/>
    <property type="molecule type" value="Genomic_DNA"/>
</dbReference>
<dbReference type="RefSeq" id="WP_128093097.1">
    <property type="nucleotide sequence ID" value="NZ_JBHEEN010000001.1"/>
</dbReference>
<protein>
    <submittedName>
        <fullName evidence="1">Uncharacterized protein</fullName>
    </submittedName>
</protein>
<sequence>MAEIKTGGAAFPCEGGSEGGLYADPGMTLRDYFAAKALQGFLSSRYVSDFIKEVGNFSTDADVRRNLATNAYLYADAMLTAREGGAK</sequence>
<gene>
    <name evidence="1" type="ORF">F7Q93_02635</name>
</gene>
<name>A0A643F4Z1_9HYPH</name>
<proteinExistence type="predicted"/>
<dbReference type="AlphaFoldDB" id="A0A643F4Z1"/>
<organism evidence="1">
    <name type="scientific">Brucella pituitosa</name>
    <dbReference type="NCBI Taxonomy" id="571256"/>
    <lineage>
        <taxon>Bacteria</taxon>
        <taxon>Pseudomonadati</taxon>
        <taxon>Pseudomonadota</taxon>
        <taxon>Alphaproteobacteria</taxon>
        <taxon>Hyphomicrobiales</taxon>
        <taxon>Brucellaceae</taxon>
        <taxon>Brucella/Ochrobactrum group</taxon>
        <taxon>Brucella</taxon>
    </lineage>
</organism>
<comment type="caution">
    <text evidence="1">The sequence shown here is derived from an EMBL/GenBank/DDBJ whole genome shotgun (WGS) entry which is preliminary data.</text>
</comment>